<dbReference type="STRING" id="1480694.DC28_09465"/>
<organism evidence="2 3">
    <name type="scientific">Spirochaeta lutea</name>
    <dbReference type="NCBI Taxonomy" id="1480694"/>
    <lineage>
        <taxon>Bacteria</taxon>
        <taxon>Pseudomonadati</taxon>
        <taxon>Spirochaetota</taxon>
        <taxon>Spirochaetia</taxon>
        <taxon>Spirochaetales</taxon>
        <taxon>Spirochaetaceae</taxon>
        <taxon>Spirochaeta</taxon>
    </lineage>
</organism>
<name>A0A098QVU5_9SPIO</name>
<proteinExistence type="predicted"/>
<protein>
    <recommendedName>
        <fullName evidence="1">FlgD/Vpr Ig-like domain-containing protein</fullName>
    </recommendedName>
</protein>
<reference evidence="2 3" key="1">
    <citation type="submission" date="2014-05" db="EMBL/GenBank/DDBJ databases">
        <title>De novo Genome Sequence of Spirocheata sp.</title>
        <authorList>
            <person name="Shivani Y."/>
            <person name="Subhash Y."/>
            <person name="Tushar L."/>
            <person name="Sasikala C."/>
            <person name="Ramana C.V."/>
        </authorList>
    </citation>
    <scope>NUCLEOTIDE SEQUENCE [LARGE SCALE GENOMIC DNA]</scope>
    <source>
        <strain evidence="2 3">JC230</strain>
    </source>
</reference>
<dbReference type="Pfam" id="PF13860">
    <property type="entry name" value="FlgD_ig"/>
    <property type="match status" value="1"/>
</dbReference>
<accession>A0A098QVU5</accession>
<dbReference type="InterPro" id="IPR025965">
    <property type="entry name" value="FlgD/Vpr_Ig-like"/>
</dbReference>
<gene>
    <name evidence="2" type="ORF">DC28_09465</name>
</gene>
<evidence type="ECO:0000313" key="3">
    <source>
        <dbReference type="Proteomes" id="UP000029692"/>
    </source>
</evidence>
<sequence>NGSTYQSTTATTGTISFNGATVLTTDVDVTTANSDISFIGAGTIDGGFILRLTAGTGNIDFDGAVGANTPLSYLLLLSAGQLSNSDPGGEILLQYQDLYIDAPSSTITLQRNLTARRIVFYRGILDVNGQTLATDLQGAAVDAGEGAGDLAIFGTNYEPNDPDREGSHPGNILHSYPLAGAAVGNGGLTYFPAGGGYTAATGTFGTPPDAVLEDLDGSTLSVAGNLYVNGTDLSGAASWGIAVPDNSDADPRPGAKPGHYPGDAPHFGLPYAMVFNSSIDYGTASGGYISAVRAEIPYAGTADPREAPQGQNHARNNNVTFGSNNAGTWNDQPLRITEARTVADTIIRVVFNQPLSNSQGEVEAAFAGQEFYYTDAADPTEPGGSLGSLTFDQVYLAPGHSLGEPLNDALTTDPEPGHLVPLDYANPAHHQVGDGSKPLYLRVTNHTTSANRWKTDATGSGVSTPDFAEHQAAINGGAGAATSTDRSGNYSLDNIPNLFTIKGSLFSAEGKSPVVNYGFNQDPAAADIVSYDRTLDGAHPYLWKVEAARADHNKAQPSSIDAHNYLDLFYSEAVDIGDLKATENPSTGAGSPAAGAAETAAARNIRSQLAFTAASEHGGGLEVTDAQTITLTGLLSYANPGFDTAGANTQIGSRDALPGAAAPHPEPTANALYRDILTHTGTPPAAPELSSAQVDQTAAALDRARRLQIFLSSFDLQAGEGTFNDGTAAPGPAWPGWHYNLPDPRTPGTTLQVPANEFITDRAGNAVNHIISTAALAQNAAADSRPSHVIPAAQGPVAFSESATADTPGGTLPMDLDPPDFSVYSFDSDSGDPSVYEIVARSTLPSGLVDRIEFFIQDNSGENNESDWDPVSEDPGIPNHPDVSQTGYSYAAAPMRPLDGIPRGLRDGLFGFTGGDPSQFDGLANEAEAFRFDVLGAQPLVSQYSRSFDTSVNNSQFRPGETNTLINIADDPYFTISLDANAYSFGALTQIAAGYDHQEAYLTDLAGNLLFSRSDMQAIERTPPFIRLALAAVGSSNIYLQFNEPLQAIASDSTKATTPEGIADLLGDYFEFTSSAGFTNTVTGGIPAPDGPDQTDVAGTITQMYLQLAQPMTADMLLTGSLRLNSQGQARVVDRNSNPMLSGSEYSRRVSDLALGVISPVYASDGIQRDTGEGVPFEVLRDFSGSGTLSDRDILIQTSLSGTVARDLPTSLFYDALVPQEVTREGFWTPQGLTGLLPQANIQARRARQSASQGATRNFIIPGDDPEMVDGNVIEFILGVGDLNAGLVSDPDKPFQLDTWKFTVGGIITQRAGVTILNNVINPLAGDTTMVLYDLGRSGMVTVSVFTLDGNLVRVLHRGSQGTGSYSVSWNGSNTQGQVVARGLYLIRVVGPDIDEYRKVLVVKP</sequence>
<keyword evidence="3" id="KW-1185">Reference proteome</keyword>
<comment type="caution">
    <text evidence="2">The sequence shown here is derived from an EMBL/GenBank/DDBJ whole genome shotgun (WGS) entry which is preliminary data.</text>
</comment>
<feature type="non-terminal residue" evidence="2">
    <location>
        <position position="1"/>
    </location>
</feature>
<evidence type="ECO:0000259" key="1">
    <source>
        <dbReference type="Pfam" id="PF13860"/>
    </source>
</evidence>
<dbReference type="Gene3D" id="2.60.40.4070">
    <property type="match status" value="1"/>
</dbReference>
<dbReference type="EMBL" id="JNUP01000065">
    <property type="protein sequence ID" value="KGE71523.1"/>
    <property type="molecule type" value="Genomic_DNA"/>
</dbReference>
<evidence type="ECO:0000313" key="2">
    <source>
        <dbReference type="EMBL" id="KGE71523.1"/>
    </source>
</evidence>
<dbReference type="RefSeq" id="WP_037547978.1">
    <property type="nucleotide sequence ID" value="NZ_JNUP01000065.1"/>
</dbReference>
<feature type="domain" description="FlgD/Vpr Ig-like" evidence="1">
    <location>
        <begin position="1338"/>
        <end position="1390"/>
    </location>
</feature>
<dbReference type="eggNOG" id="COG2911">
    <property type="taxonomic scope" value="Bacteria"/>
</dbReference>
<dbReference type="Proteomes" id="UP000029692">
    <property type="component" value="Unassembled WGS sequence"/>
</dbReference>